<feature type="chain" id="PRO_5036676844" evidence="7">
    <location>
        <begin position="21"/>
        <end position="1101"/>
    </location>
</feature>
<dbReference type="PANTHER" id="PTHR30069">
    <property type="entry name" value="TONB-DEPENDENT OUTER MEMBRANE RECEPTOR"/>
    <property type="match status" value="1"/>
</dbReference>
<dbReference type="Gene3D" id="2.60.40.1120">
    <property type="entry name" value="Carboxypeptidase-like, regulatory domain"/>
    <property type="match status" value="1"/>
</dbReference>
<organism evidence="9 10">
    <name type="scientific">Xylanibacter ruminicola</name>
    <name type="common">Prevotella ruminicola</name>
    <dbReference type="NCBI Taxonomy" id="839"/>
    <lineage>
        <taxon>Bacteria</taxon>
        <taxon>Pseudomonadati</taxon>
        <taxon>Bacteroidota</taxon>
        <taxon>Bacteroidia</taxon>
        <taxon>Bacteroidales</taxon>
        <taxon>Prevotellaceae</taxon>
        <taxon>Xylanibacter</taxon>
    </lineage>
</organism>
<sequence length="1101" mass="121583">MKRILLITVAILTVSLSVFAQVTTSGITGAVMAGGEEAIGATVTAKHVPSGSVYRAVTNIDGHYTITGMKAGGPYEVEVSYIGFQTAKFADIQLALGQNAVVDASLSEGSEMIQEIVVTAKANNTMRSDRSGAVTNLNANQMAAVPTIGRSMTDLMKMTPQSSSASGMAIGGGNYRQSFVTIDGASFNDSFGMEPSPLPGGGTPISLEALDQMTVSVTPYDVRQSGFTGGGINAVTKSGTNTFKGMVYTFLTSSDLKGKKIHSTELLLPKGHNSTFGLSFGGPILKDKLFFFVNGEYEDNVTAGPAVQAGNGSTPYTATNRRPRLSELESLSNYLQTNYGITTGPWQNYNLKTPAYRILARLDWNINDDHKFNVRFTKSNRKEANPASASRSIGSNRTSIIYGGNQNSYGGNTDYGMSALSSRYMTEFRFTSVAAELNSKFGKLHNTLRGTYSYQDQPRSNEYGVDVPVVEIVMSDEQGHYPYWALTGDMFTYGNVAQTKTTVITDEINMQLGKHNLFGGIQFENDWAANGYAQAGAGYYAFQASPEQVAAGDWASVFTKENTRLFGITYGNGANHEQFVAKMSTNQWSLYLQDNWSISDRFRMSLGLRFELPSYPSLKDNFNEEYYKIDFGGNHYRTDNVPKASISASPRVGFNWDITGERNIILRGGSGLFIGRLPFVWLISAVGNSGMGQTSYIASQRNPEGIPTFTTSQQDMLQQIGAKSSISVPSSATILSDDLRMPKTWKTSLAVDVKLPGDIDFTLEGIYNKDINPVVVANRDIYWDGTSTIDLGHGDVRHKMSYYDANSSAYVLENAGHKAYYLSLTAQLRKKFDFGLDLSASYTMSKAKTYTDGIGNQVASAYNNYRNSVNAVNDNELGYATYVAPNRLLISASYTLKESKNASSHFSLVYDGYQYGFLTEYAFSRFSYIFSANVNSDALAPANLIYVPASRQELDSWDFAESTYGADHKVYTADMQRDDFWAYIQQDDYLKTRTGKYAERGGAKMPWHHQLDFKFEQDMTMNFGKTKHTLQFGVDILNLPNFLNKKWGLYKQVTETSLLSYNKGKYTYNTVNGERHLSTFSDFLGLQSTYQIMFTIRYLFN</sequence>
<keyword evidence="7" id="KW-0732">Signal</keyword>
<evidence type="ECO:0000256" key="3">
    <source>
        <dbReference type="ARBA" id="ARBA00022452"/>
    </source>
</evidence>
<name>A0A928GHM6_XYLRU</name>
<gene>
    <name evidence="9" type="ORF">E7102_08045</name>
</gene>
<evidence type="ECO:0000256" key="6">
    <source>
        <dbReference type="ARBA" id="ARBA00023237"/>
    </source>
</evidence>
<keyword evidence="5" id="KW-0472">Membrane</keyword>
<dbReference type="Pfam" id="PF25183">
    <property type="entry name" value="OMP_b-brl_4"/>
    <property type="match status" value="1"/>
</dbReference>
<dbReference type="SUPFAM" id="SSF56935">
    <property type="entry name" value="Porins"/>
    <property type="match status" value="1"/>
</dbReference>
<protein>
    <submittedName>
        <fullName evidence="9">TonB-dependent receptor</fullName>
    </submittedName>
</protein>
<evidence type="ECO:0000256" key="5">
    <source>
        <dbReference type="ARBA" id="ARBA00023136"/>
    </source>
</evidence>
<dbReference type="Gene3D" id="2.40.170.20">
    <property type="entry name" value="TonB-dependent receptor, beta-barrel domain"/>
    <property type="match status" value="1"/>
</dbReference>
<reference evidence="9" key="1">
    <citation type="submission" date="2019-04" db="EMBL/GenBank/DDBJ databases">
        <title>Evolution of Biomass-Degrading Anaerobic Consortia Revealed by Metagenomics.</title>
        <authorList>
            <person name="Peng X."/>
        </authorList>
    </citation>
    <scope>NUCLEOTIDE SEQUENCE</scope>
    <source>
        <strain evidence="9">SIG141</strain>
    </source>
</reference>
<keyword evidence="4" id="KW-0812">Transmembrane</keyword>
<comment type="caution">
    <text evidence="9">The sequence shown here is derived from an EMBL/GenBank/DDBJ whole genome shotgun (WGS) entry which is preliminary data.</text>
</comment>
<dbReference type="InterPro" id="IPR008969">
    <property type="entry name" value="CarboxyPept-like_regulatory"/>
</dbReference>
<dbReference type="InterPro" id="IPR036942">
    <property type="entry name" value="Beta-barrel_TonB_sf"/>
</dbReference>
<evidence type="ECO:0000313" key="9">
    <source>
        <dbReference type="EMBL" id="MBE6266404.1"/>
    </source>
</evidence>
<dbReference type="SUPFAM" id="SSF49464">
    <property type="entry name" value="Carboxypeptidase regulatory domain-like"/>
    <property type="match status" value="1"/>
</dbReference>
<evidence type="ECO:0000256" key="2">
    <source>
        <dbReference type="ARBA" id="ARBA00022448"/>
    </source>
</evidence>
<dbReference type="EMBL" id="SUYD01000009">
    <property type="protein sequence ID" value="MBE6266404.1"/>
    <property type="molecule type" value="Genomic_DNA"/>
</dbReference>
<dbReference type="AlphaFoldDB" id="A0A928GHM6"/>
<feature type="domain" description="TonB-dependent transporter Oar-like beta-barrel" evidence="8">
    <location>
        <begin position="235"/>
        <end position="1043"/>
    </location>
</feature>
<dbReference type="GO" id="GO:0015344">
    <property type="term" value="F:siderophore uptake transmembrane transporter activity"/>
    <property type="evidence" value="ECO:0007669"/>
    <property type="project" value="TreeGrafter"/>
</dbReference>
<dbReference type="InterPro" id="IPR039426">
    <property type="entry name" value="TonB-dep_rcpt-like"/>
</dbReference>
<evidence type="ECO:0000256" key="7">
    <source>
        <dbReference type="SAM" id="SignalP"/>
    </source>
</evidence>
<proteinExistence type="predicted"/>
<evidence type="ECO:0000256" key="4">
    <source>
        <dbReference type="ARBA" id="ARBA00022692"/>
    </source>
</evidence>
<dbReference type="GO" id="GO:0009279">
    <property type="term" value="C:cell outer membrane"/>
    <property type="evidence" value="ECO:0007669"/>
    <property type="project" value="UniProtKB-SubCell"/>
</dbReference>
<feature type="signal peptide" evidence="7">
    <location>
        <begin position="1"/>
        <end position="20"/>
    </location>
</feature>
<dbReference type="GO" id="GO:0044718">
    <property type="term" value="P:siderophore transmembrane transport"/>
    <property type="evidence" value="ECO:0007669"/>
    <property type="project" value="TreeGrafter"/>
</dbReference>
<keyword evidence="3" id="KW-1134">Transmembrane beta strand</keyword>
<dbReference type="InterPro" id="IPR057601">
    <property type="entry name" value="Oar-like_b-barrel"/>
</dbReference>
<dbReference type="PANTHER" id="PTHR30069:SF46">
    <property type="entry name" value="OAR PROTEIN"/>
    <property type="match status" value="1"/>
</dbReference>
<keyword evidence="6" id="KW-0998">Cell outer membrane</keyword>
<evidence type="ECO:0000313" key="10">
    <source>
        <dbReference type="Proteomes" id="UP000763088"/>
    </source>
</evidence>
<accession>A0A928GHM6</accession>
<comment type="subcellular location">
    <subcellularLocation>
        <location evidence="1">Cell outer membrane</location>
        <topology evidence="1">Multi-pass membrane protein</topology>
    </subcellularLocation>
</comment>
<keyword evidence="2" id="KW-0813">Transport</keyword>
<dbReference type="Proteomes" id="UP000763088">
    <property type="component" value="Unassembled WGS sequence"/>
</dbReference>
<dbReference type="Pfam" id="PF13620">
    <property type="entry name" value="CarboxypepD_reg"/>
    <property type="match status" value="1"/>
</dbReference>
<evidence type="ECO:0000256" key="1">
    <source>
        <dbReference type="ARBA" id="ARBA00004571"/>
    </source>
</evidence>
<keyword evidence="9" id="KW-0675">Receptor</keyword>
<evidence type="ECO:0000259" key="8">
    <source>
        <dbReference type="Pfam" id="PF25183"/>
    </source>
</evidence>